<dbReference type="InterPro" id="IPR008910">
    <property type="entry name" value="MSC_TM_helix"/>
</dbReference>
<dbReference type="Gene3D" id="1.10.287.1260">
    <property type="match status" value="1"/>
</dbReference>
<dbReference type="GO" id="GO:0008381">
    <property type="term" value="F:mechanosensitive monoatomic ion channel activity"/>
    <property type="evidence" value="ECO:0007669"/>
    <property type="project" value="InterPro"/>
</dbReference>
<dbReference type="AlphaFoldDB" id="A0A0P9CTY8"/>
<keyword evidence="1" id="KW-1133">Transmembrane helix</keyword>
<dbReference type="InterPro" id="IPR045275">
    <property type="entry name" value="MscS_archaea/bacteria_type"/>
</dbReference>
<feature type="transmembrane region" description="Helical" evidence="1">
    <location>
        <begin position="158"/>
        <end position="175"/>
    </location>
</feature>
<evidence type="ECO:0008006" key="4">
    <source>
        <dbReference type="Google" id="ProtNLM"/>
    </source>
</evidence>
<dbReference type="PANTHER" id="PTHR30221">
    <property type="entry name" value="SMALL-CONDUCTANCE MECHANOSENSITIVE CHANNEL"/>
    <property type="match status" value="1"/>
</dbReference>
<comment type="caution">
    <text evidence="2">The sequence shown here is derived from an EMBL/GenBank/DDBJ whole genome shotgun (WGS) entry which is preliminary data.</text>
</comment>
<feature type="transmembrane region" description="Helical" evidence="1">
    <location>
        <begin position="115"/>
        <end position="137"/>
    </location>
</feature>
<keyword evidence="3" id="KW-1185">Reference proteome</keyword>
<protein>
    <recommendedName>
        <fullName evidence="4">Small-conductance mechanosensitive ion channel</fullName>
    </recommendedName>
</protein>
<dbReference type="Proteomes" id="UP000050509">
    <property type="component" value="Unassembled WGS sequence"/>
</dbReference>
<proteinExistence type="predicted"/>
<evidence type="ECO:0000256" key="1">
    <source>
        <dbReference type="SAM" id="Phobius"/>
    </source>
</evidence>
<feature type="transmembrane region" description="Helical" evidence="1">
    <location>
        <begin position="20"/>
        <end position="38"/>
    </location>
</feature>
<reference evidence="2 3" key="1">
    <citation type="submission" date="2015-09" db="EMBL/GenBank/DDBJ databases">
        <title>Draft genome sequence of Kouleothrix aurantiaca JCM 19913.</title>
        <authorList>
            <person name="Hemp J."/>
        </authorList>
    </citation>
    <scope>NUCLEOTIDE SEQUENCE [LARGE SCALE GENOMIC DNA]</scope>
    <source>
        <strain evidence="2 3">COM-B</strain>
    </source>
</reference>
<keyword evidence="1" id="KW-0472">Membrane</keyword>
<feature type="transmembrane region" description="Helical" evidence="1">
    <location>
        <begin position="76"/>
        <end position="95"/>
    </location>
</feature>
<evidence type="ECO:0000313" key="3">
    <source>
        <dbReference type="Proteomes" id="UP000050509"/>
    </source>
</evidence>
<feature type="transmembrane region" description="Helical" evidence="1">
    <location>
        <begin position="181"/>
        <end position="203"/>
    </location>
</feature>
<accession>A0A0P9CTY8</accession>
<keyword evidence="1" id="KW-0812">Transmembrane</keyword>
<gene>
    <name evidence="2" type="ORF">SE17_32450</name>
</gene>
<sequence length="217" mass="23065">MNFQVVIDALVKIVTDIINFIPNLVNGLIILLIGYLIARLVRWIVRTILVQLKFDPLIERTGITGSLRGLGVKTPLSWIIAQTIFTFLLLSFLITSTRLMGLEAVALLLERLVSFLPNIIAAVIIFLLGGVAAQFVGNLISNVGAVSGLTYAARVGRVVQYLISLFVVVLALGQLGVDTAILVTAITIAIAAFGLAIGLALGLGAHGVVSNILAGYY</sequence>
<feature type="non-terminal residue" evidence="2">
    <location>
        <position position="217"/>
    </location>
</feature>
<dbReference type="PANTHER" id="PTHR30221:SF1">
    <property type="entry name" value="SMALL-CONDUCTANCE MECHANOSENSITIVE CHANNEL"/>
    <property type="match status" value="1"/>
</dbReference>
<organism evidence="2 3">
    <name type="scientific">Kouleothrix aurantiaca</name>
    <dbReference type="NCBI Taxonomy" id="186479"/>
    <lineage>
        <taxon>Bacteria</taxon>
        <taxon>Bacillati</taxon>
        <taxon>Chloroflexota</taxon>
        <taxon>Chloroflexia</taxon>
        <taxon>Chloroflexales</taxon>
        <taxon>Roseiflexineae</taxon>
        <taxon>Roseiflexaceae</taxon>
        <taxon>Kouleothrix</taxon>
    </lineage>
</organism>
<evidence type="ECO:0000313" key="2">
    <source>
        <dbReference type="EMBL" id="KPV49473.1"/>
    </source>
</evidence>
<dbReference type="Pfam" id="PF05552">
    <property type="entry name" value="MS_channel_1st_1"/>
    <property type="match status" value="2"/>
</dbReference>
<dbReference type="EMBL" id="LJCR01001949">
    <property type="protein sequence ID" value="KPV49473.1"/>
    <property type="molecule type" value="Genomic_DNA"/>
</dbReference>
<name>A0A0P9CTY8_9CHLR</name>